<feature type="chain" id="PRO_5016776870" evidence="2">
    <location>
        <begin position="28"/>
        <end position="212"/>
    </location>
</feature>
<dbReference type="STRING" id="1210090.GCA_001613185_05290"/>
<evidence type="ECO:0000313" key="4">
    <source>
        <dbReference type="Proteomes" id="UP000252586"/>
    </source>
</evidence>
<dbReference type="SUPFAM" id="SSF56959">
    <property type="entry name" value="Leukocidin-like"/>
    <property type="match status" value="1"/>
</dbReference>
<dbReference type="InterPro" id="IPR015286">
    <property type="entry name" value="Porin_fam_mycobact-type"/>
</dbReference>
<evidence type="ECO:0000256" key="1">
    <source>
        <dbReference type="ARBA" id="ARBA00022729"/>
    </source>
</evidence>
<reference evidence="3 4" key="1">
    <citation type="submission" date="2018-06" db="EMBL/GenBank/DDBJ databases">
        <title>Genomic Encyclopedia of Type Strains, Phase IV (KMG-IV): sequencing the most valuable type-strain genomes for metagenomic binning, comparative biology and taxonomic classification.</title>
        <authorList>
            <person name="Goeker M."/>
        </authorList>
    </citation>
    <scope>NUCLEOTIDE SEQUENCE [LARGE SCALE GENOMIC DNA]</scope>
    <source>
        <strain evidence="3 4">DSM 44599</strain>
    </source>
</reference>
<organism evidence="3 4">
    <name type="scientific">Nocardia puris</name>
    <dbReference type="NCBI Taxonomy" id="208602"/>
    <lineage>
        <taxon>Bacteria</taxon>
        <taxon>Bacillati</taxon>
        <taxon>Actinomycetota</taxon>
        <taxon>Actinomycetes</taxon>
        <taxon>Mycobacteriales</taxon>
        <taxon>Nocardiaceae</taxon>
        <taxon>Nocardia</taxon>
    </lineage>
</organism>
<keyword evidence="4" id="KW-1185">Reference proteome</keyword>
<dbReference type="Gene3D" id="2.60.40.1650">
    <property type="entry name" value="Porin MspA (Ig-like beta-sandwich domain)"/>
    <property type="match status" value="1"/>
</dbReference>
<evidence type="ECO:0000313" key="3">
    <source>
        <dbReference type="EMBL" id="RBO88816.1"/>
    </source>
</evidence>
<dbReference type="Proteomes" id="UP000252586">
    <property type="component" value="Unassembled WGS sequence"/>
</dbReference>
<evidence type="ECO:0000256" key="2">
    <source>
        <dbReference type="SAM" id="SignalP"/>
    </source>
</evidence>
<dbReference type="Pfam" id="PF09203">
    <property type="entry name" value="MspA"/>
    <property type="match status" value="1"/>
</dbReference>
<keyword evidence="1 2" id="KW-0732">Signal</keyword>
<protein>
    <submittedName>
        <fullName evidence="3">MspA protein</fullName>
    </submittedName>
</protein>
<sequence length="212" mass="21661">MNTSTVRKALGTIALALGLTAVTQAGAAPMAPHEKTVQAPTGFTFTVGHTDQAFRPIAPLNGMPTNREVFLDDTFYGRVDAGGTGTLKAGYLVACAVDLTVGITLGAGVGFDAGFQVGLGGATEPTLHAGFGPDLSAGAGIDLSIAPGEVQPFEVGVKELAPGGTGYLVSRDFHVSVHRCGGPLTIRSYTILEVDSPEVSGREAVYGDPIFL</sequence>
<dbReference type="AlphaFoldDB" id="A0A366DFP6"/>
<dbReference type="EMBL" id="QNRE01000008">
    <property type="protein sequence ID" value="RBO88816.1"/>
    <property type="molecule type" value="Genomic_DNA"/>
</dbReference>
<dbReference type="OrthoDB" id="4553517at2"/>
<accession>A0A366DFP6</accession>
<dbReference type="RefSeq" id="WP_067512303.1">
    <property type="nucleotide sequence ID" value="NZ_CP107943.1"/>
</dbReference>
<dbReference type="InterPro" id="IPR036435">
    <property type="entry name" value="Leukocidin/porin_MspA_sf"/>
</dbReference>
<proteinExistence type="predicted"/>
<feature type="signal peptide" evidence="2">
    <location>
        <begin position="1"/>
        <end position="27"/>
    </location>
</feature>
<comment type="caution">
    <text evidence="3">The sequence shown here is derived from an EMBL/GenBank/DDBJ whole genome shotgun (WGS) entry which is preliminary data.</text>
</comment>
<gene>
    <name evidence="3" type="ORF">DFR74_10841</name>
</gene>
<name>A0A366DFP6_9NOCA</name>
<dbReference type="Gene3D" id="2.10.300.10">
    <property type="entry name" value="Porin MspA ribbon domain"/>
    <property type="match status" value="1"/>
</dbReference>